<gene>
    <name evidence="2" type="ORF">ALQ04_02799</name>
</gene>
<proteinExistence type="predicted"/>
<comment type="caution">
    <text evidence="2">The sequence shown here is derived from an EMBL/GenBank/DDBJ whole genome shotgun (WGS) entry which is preliminary data.</text>
</comment>
<feature type="signal peptide" evidence="1">
    <location>
        <begin position="1"/>
        <end position="24"/>
    </location>
</feature>
<evidence type="ECO:0000256" key="1">
    <source>
        <dbReference type="SAM" id="SignalP"/>
    </source>
</evidence>
<organism evidence="2 3">
    <name type="scientific">Pseudomonas cichorii</name>
    <dbReference type="NCBI Taxonomy" id="36746"/>
    <lineage>
        <taxon>Bacteria</taxon>
        <taxon>Pseudomonadati</taxon>
        <taxon>Pseudomonadota</taxon>
        <taxon>Gammaproteobacteria</taxon>
        <taxon>Pseudomonadales</taxon>
        <taxon>Pseudomonadaceae</taxon>
        <taxon>Pseudomonas</taxon>
    </lineage>
</organism>
<dbReference type="OrthoDB" id="7029980at2"/>
<dbReference type="EMBL" id="RBRE01000070">
    <property type="protein sequence ID" value="RMQ43239.1"/>
    <property type="molecule type" value="Genomic_DNA"/>
</dbReference>
<accession>A0A3M4LP26</accession>
<evidence type="ECO:0008006" key="4">
    <source>
        <dbReference type="Google" id="ProtNLM"/>
    </source>
</evidence>
<dbReference type="Proteomes" id="UP000277236">
    <property type="component" value="Unassembled WGS sequence"/>
</dbReference>
<keyword evidence="1" id="KW-0732">Signal</keyword>
<dbReference type="RefSeq" id="WP_122317311.1">
    <property type="nucleotide sequence ID" value="NZ_RBRE01000070.1"/>
</dbReference>
<dbReference type="AlphaFoldDB" id="A0A3M4LP26"/>
<sequence length="102" mass="10886">MKLLHLIPALLGCAALAGPLTAQAAMDTATRSTFTQECISAAKQHNLDDKTAQAHCECGARQVDAHFTDKEITTLNSNPAQNPALTSKLQKLVADNCNQVKK</sequence>
<name>A0A3M4LP26_PSECI</name>
<evidence type="ECO:0000313" key="3">
    <source>
        <dbReference type="Proteomes" id="UP000277236"/>
    </source>
</evidence>
<reference evidence="2 3" key="1">
    <citation type="submission" date="2018-08" db="EMBL/GenBank/DDBJ databases">
        <title>Recombination of ecologically and evolutionarily significant loci maintains genetic cohesion in the Pseudomonas syringae species complex.</title>
        <authorList>
            <person name="Dillon M."/>
            <person name="Thakur S."/>
            <person name="Almeida R.N.D."/>
            <person name="Weir B.S."/>
            <person name="Guttman D.S."/>
        </authorList>
    </citation>
    <scope>NUCLEOTIDE SEQUENCE [LARGE SCALE GENOMIC DNA]</scope>
    <source>
        <strain evidence="2 3">ICMP 3353</strain>
    </source>
</reference>
<feature type="chain" id="PRO_5018237872" description="Secreted protein" evidence="1">
    <location>
        <begin position="25"/>
        <end position="102"/>
    </location>
</feature>
<evidence type="ECO:0000313" key="2">
    <source>
        <dbReference type="EMBL" id="RMQ43239.1"/>
    </source>
</evidence>
<protein>
    <recommendedName>
        <fullName evidence="4">Secreted protein</fullName>
    </recommendedName>
</protein>